<keyword evidence="3" id="KW-0964">Secreted</keyword>
<keyword evidence="4" id="KW-0732">Signal</keyword>
<keyword evidence="6" id="KW-1185">Reference proteome</keyword>
<dbReference type="InParanoid" id="A0A2P5I2M9"/>
<proteinExistence type="inferred from homology"/>
<comment type="similarity">
    <text evidence="2">Belongs to the cerato-platanin family.</text>
</comment>
<comment type="caution">
    <text evidence="5">The sequence shown here is derived from an EMBL/GenBank/DDBJ whole genome shotgun (WGS) entry which is preliminary data.</text>
</comment>
<dbReference type="EMBL" id="MAVT02000335">
    <property type="protein sequence ID" value="POS76763.1"/>
    <property type="molecule type" value="Genomic_DNA"/>
</dbReference>
<dbReference type="Gene3D" id="2.40.40.10">
    <property type="entry name" value="RlpA-like domain"/>
    <property type="match status" value="1"/>
</dbReference>
<reference evidence="5" key="1">
    <citation type="submission" date="2017-09" db="EMBL/GenBank/DDBJ databases">
        <title>Polyketide synthases of a Diaporthe helianthi virulent isolate.</title>
        <authorList>
            <person name="Baroncelli R."/>
        </authorList>
    </citation>
    <scope>NUCLEOTIDE SEQUENCE [LARGE SCALE GENOMIC DNA]</scope>
    <source>
        <strain evidence="5">7/96</strain>
    </source>
</reference>
<sequence length="163" mass="17311">MHSALMTTILALGAPLVSAATLPREVVEVESRQTTTVPVSYATAYLDINLKIADFGCGTAPNSSIVKNYEYFVDVLEDYYSVIATPLAATDKGACGSCVEVTYTNPAGEKRKVYGVTVDSTGGFYNFDQVGFAGLDGRGSFNAGTLQATAKTVGLEKCRRARQ</sequence>
<name>A0A2P5I2M9_DIAHE</name>
<evidence type="ECO:0000256" key="4">
    <source>
        <dbReference type="SAM" id="SignalP"/>
    </source>
</evidence>
<dbReference type="AlphaFoldDB" id="A0A2P5I2M9"/>
<comment type="subcellular location">
    <subcellularLocation>
        <location evidence="1">Secreted</location>
    </subcellularLocation>
</comment>
<evidence type="ECO:0000256" key="3">
    <source>
        <dbReference type="ARBA" id="ARBA00022525"/>
    </source>
</evidence>
<dbReference type="Pfam" id="PF07249">
    <property type="entry name" value="Cerato-platanin"/>
    <property type="match status" value="1"/>
</dbReference>
<dbReference type="InterPro" id="IPR010829">
    <property type="entry name" value="Cerato-platanin"/>
</dbReference>
<dbReference type="OrthoDB" id="5201181at2759"/>
<organism evidence="5 6">
    <name type="scientific">Diaporthe helianthi</name>
    <dbReference type="NCBI Taxonomy" id="158607"/>
    <lineage>
        <taxon>Eukaryota</taxon>
        <taxon>Fungi</taxon>
        <taxon>Dikarya</taxon>
        <taxon>Ascomycota</taxon>
        <taxon>Pezizomycotina</taxon>
        <taxon>Sordariomycetes</taxon>
        <taxon>Sordariomycetidae</taxon>
        <taxon>Diaporthales</taxon>
        <taxon>Diaporthaceae</taxon>
        <taxon>Diaporthe</taxon>
    </lineage>
</organism>
<dbReference type="InterPro" id="IPR036908">
    <property type="entry name" value="RlpA-like_sf"/>
</dbReference>
<evidence type="ECO:0000313" key="5">
    <source>
        <dbReference type="EMBL" id="POS76763.1"/>
    </source>
</evidence>
<protein>
    <submittedName>
        <fullName evidence="5">Uncharacterized protein</fullName>
    </submittedName>
</protein>
<gene>
    <name evidence="5" type="ORF">DHEL01_v204853</name>
</gene>
<dbReference type="GO" id="GO:0005576">
    <property type="term" value="C:extracellular region"/>
    <property type="evidence" value="ECO:0007669"/>
    <property type="project" value="UniProtKB-SubCell"/>
</dbReference>
<evidence type="ECO:0000256" key="1">
    <source>
        <dbReference type="ARBA" id="ARBA00004613"/>
    </source>
</evidence>
<accession>A0A2P5I2M9</accession>
<feature type="chain" id="PRO_5015201714" evidence="4">
    <location>
        <begin position="20"/>
        <end position="163"/>
    </location>
</feature>
<evidence type="ECO:0000256" key="2">
    <source>
        <dbReference type="ARBA" id="ARBA00010421"/>
    </source>
</evidence>
<feature type="signal peptide" evidence="4">
    <location>
        <begin position="1"/>
        <end position="19"/>
    </location>
</feature>
<dbReference type="Proteomes" id="UP000094444">
    <property type="component" value="Unassembled WGS sequence"/>
</dbReference>
<evidence type="ECO:0000313" key="6">
    <source>
        <dbReference type="Proteomes" id="UP000094444"/>
    </source>
</evidence>
<dbReference type="CDD" id="cd22778">
    <property type="entry name" value="DPBB_CEPL-like"/>
    <property type="match status" value="1"/>
</dbReference>